<keyword evidence="10" id="KW-1185">Reference proteome</keyword>
<dbReference type="InterPro" id="IPR003819">
    <property type="entry name" value="TauD/TfdA-like"/>
</dbReference>
<proteinExistence type="predicted"/>
<accession>A0A0D2ALK2</accession>
<feature type="domain" description="TauD/TfdA-like" evidence="8">
    <location>
        <begin position="414"/>
        <end position="678"/>
    </location>
</feature>
<dbReference type="OrthoDB" id="5818554at2759"/>
<evidence type="ECO:0000256" key="1">
    <source>
        <dbReference type="ARBA" id="ARBA00004141"/>
    </source>
</evidence>
<dbReference type="STRING" id="569365.A0A0D2ALK2"/>
<evidence type="ECO:0000256" key="3">
    <source>
        <dbReference type="ARBA" id="ARBA00022989"/>
    </source>
</evidence>
<reference evidence="9 10" key="1">
    <citation type="submission" date="2015-01" db="EMBL/GenBank/DDBJ databases">
        <title>The Genome Sequence of Cladophialophora immunda CBS83496.</title>
        <authorList>
            <consortium name="The Broad Institute Genomics Platform"/>
            <person name="Cuomo C."/>
            <person name="de Hoog S."/>
            <person name="Gorbushina A."/>
            <person name="Stielow B."/>
            <person name="Teixiera M."/>
            <person name="Abouelleil A."/>
            <person name="Chapman S.B."/>
            <person name="Priest M."/>
            <person name="Young S.K."/>
            <person name="Wortman J."/>
            <person name="Nusbaum C."/>
            <person name="Birren B."/>
        </authorList>
    </citation>
    <scope>NUCLEOTIDE SEQUENCE [LARGE SCALE GENOMIC DNA]</scope>
    <source>
        <strain evidence="9 10">CBS 83496</strain>
    </source>
</reference>
<evidence type="ECO:0000259" key="8">
    <source>
        <dbReference type="Pfam" id="PF02668"/>
    </source>
</evidence>
<protein>
    <recommendedName>
        <fullName evidence="11">TauD/TfdA-like domain-containing protein</fullName>
    </recommendedName>
</protein>
<feature type="transmembrane region" description="Helical" evidence="6">
    <location>
        <begin position="297"/>
        <end position="322"/>
    </location>
</feature>
<keyword evidence="3 6" id="KW-1133">Transmembrane helix</keyword>
<evidence type="ECO:0000256" key="6">
    <source>
        <dbReference type="SAM" id="Phobius"/>
    </source>
</evidence>
<dbReference type="PANTHER" id="PTHR31382">
    <property type="entry name" value="NA(+)/H(+) ANTIPORTER"/>
    <property type="match status" value="1"/>
</dbReference>
<feature type="transmembrane region" description="Helical" evidence="6">
    <location>
        <begin position="34"/>
        <end position="56"/>
    </location>
</feature>
<dbReference type="GeneID" id="27348250"/>
<evidence type="ECO:0000259" key="7">
    <source>
        <dbReference type="Pfam" id="PF00999"/>
    </source>
</evidence>
<feature type="transmembrane region" description="Helical" evidence="6">
    <location>
        <begin position="76"/>
        <end position="92"/>
    </location>
</feature>
<dbReference type="SUPFAM" id="SSF51197">
    <property type="entry name" value="Clavaminate synthase-like"/>
    <property type="match status" value="1"/>
</dbReference>
<dbReference type="VEuPathDB" id="FungiDB:PV07_09056"/>
<keyword evidence="4" id="KW-0560">Oxidoreductase</keyword>
<dbReference type="GO" id="GO:0005886">
    <property type="term" value="C:plasma membrane"/>
    <property type="evidence" value="ECO:0007669"/>
    <property type="project" value="InterPro"/>
</dbReference>
<evidence type="ECO:0008006" key="11">
    <source>
        <dbReference type="Google" id="ProtNLM"/>
    </source>
</evidence>
<organism evidence="9 10">
    <name type="scientific">Cladophialophora immunda</name>
    <dbReference type="NCBI Taxonomy" id="569365"/>
    <lineage>
        <taxon>Eukaryota</taxon>
        <taxon>Fungi</taxon>
        <taxon>Dikarya</taxon>
        <taxon>Ascomycota</taxon>
        <taxon>Pezizomycotina</taxon>
        <taxon>Eurotiomycetes</taxon>
        <taxon>Chaetothyriomycetidae</taxon>
        <taxon>Chaetothyriales</taxon>
        <taxon>Herpotrichiellaceae</taxon>
        <taxon>Cladophialophora</taxon>
    </lineage>
</organism>
<evidence type="ECO:0000256" key="5">
    <source>
        <dbReference type="ARBA" id="ARBA00023136"/>
    </source>
</evidence>
<evidence type="ECO:0000256" key="2">
    <source>
        <dbReference type="ARBA" id="ARBA00022692"/>
    </source>
</evidence>
<evidence type="ECO:0000256" key="4">
    <source>
        <dbReference type="ARBA" id="ARBA00023002"/>
    </source>
</evidence>
<feature type="transmembrane region" description="Helical" evidence="6">
    <location>
        <begin position="175"/>
        <end position="193"/>
    </location>
</feature>
<dbReference type="Pfam" id="PF00999">
    <property type="entry name" value="Na_H_Exchanger"/>
    <property type="match status" value="1"/>
</dbReference>
<dbReference type="EMBL" id="KN847044">
    <property type="protein sequence ID" value="KIW25922.1"/>
    <property type="molecule type" value="Genomic_DNA"/>
</dbReference>
<keyword evidence="2 6" id="KW-0812">Transmembrane</keyword>
<dbReference type="InterPro" id="IPR042098">
    <property type="entry name" value="TauD-like_sf"/>
</dbReference>
<sequence>MNGLVFSNFNVVCAAFGGFLLSFGLVSDAWKQQFLLSEALIALIAGAVLAHFAGFLRPDEYGCGDNKNIDSITLEFSRLVLAVQLVLTGIQLPSRYLSRAWRSIFYLLGPTLTLMWLSAGLIIWWMLPRLDFVHALAIGACVAPTDPVLSNAVIKGRFAEINTPKPLQRLIAAEAGLNDGLGYPFLFFALYWIKHSEGQGIQLPMLTSWLGGTWGYVVIFSVVYGIGVGYAARKLFFSARRRGFVEEESSLTYVIALSLFVLGTCGILGTDDILACFVAGCTFAWDDQFEQDACSELFWSAADMLVNISIFIWYGAVAPWALFATNNIVSLGRLLALGVLILCLRRLPAILLMKHKVTEIGTMFQAIFVGFFGPIGVSAVFYLLIAVEFLEELVQDDKGTALGDIQYLQEAMQTVSKETAAEIREGCNKYGVLVFRGANLNNEQQIEFTANFGEMYDVKAHMKAGRRMRFPQQPEIFDVSNLDENGNVLTELEPARVGANKGNCLWHADMAYNPRRAHYSLLRAVELPPKGTGGATQYLDSRTAYDNLSEEMKQRIDPLVCNNSLYHNRKLAAPDTFADFEPLDIPMARHKLAQVHEESGRMNLYITTYAHHFDGETIEQSRPLVNELLDHVSQDKYLLTVDWENNGDMVMWDNTAVLHRATPGGAYTTKYKRDMRRTSTKDSSSYGWGVDRTATWEAGLRTTKE</sequence>
<feature type="transmembrane region" description="Helical" evidence="6">
    <location>
        <begin position="334"/>
        <end position="352"/>
    </location>
</feature>
<dbReference type="InterPro" id="IPR004712">
    <property type="entry name" value="Na+/H+_antiporter_fungi"/>
</dbReference>
<dbReference type="Pfam" id="PF02668">
    <property type="entry name" value="TauD"/>
    <property type="match status" value="1"/>
</dbReference>
<dbReference type="GO" id="GO:0015385">
    <property type="term" value="F:sodium:proton antiporter activity"/>
    <property type="evidence" value="ECO:0007669"/>
    <property type="project" value="InterPro"/>
</dbReference>
<feature type="transmembrane region" description="Helical" evidence="6">
    <location>
        <begin position="132"/>
        <end position="154"/>
    </location>
</feature>
<feature type="transmembrane region" description="Helical" evidence="6">
    <location>
        <begin position="364"/>
        <end position="385"/>
    </location>
</feature>
<comment type="subcellular location">
    <subcellularLocation>
        <location evidence="1">Membrane</location>
        <topology evidence="1">Multi-pass membrane protein</topology>
    </subcellularLocation>
</comment>
<evidence type="ECO:0000313" key="10">
    <source>
        <dbReference type="Proteomes" id="UP000054466"/>
    </source>
</evidence>
<dbReference type="Proteomes" id="UP000054466">
    <property type="component" value="Unassembled WGS sequence"/>
</dbReference>
<feature type="transmembrane region" description="Helical" evidence="6">
    <location>
        <begin position="213"/>
        <end position="232"/>
    </location>
</feature>
<feature type="transmembrane region" description="Helical" evidence="6">
    <location>
        <begin position="104"/>
        <end position="126"/>
    </location>
</feature>
<dbReference type="PANTHER" id="PTHR31382:SF1">
    <property type="entry name" value="SODIUM ION_PROTON EXCHANGER (EUROFUNG)"/>
    <property type="match status" value="1"/>
</dbReference>
<evidence type="ECO:0000313" key="9">
    <source>
        <dbReference type="EMBL" id="KIW25922.1"/>
    </source>
</evidence>
<dbReference type="GO" id="GO:0042391">
    <property type="term" value="P:regulation of membrane potential"/>
    <property type="evidence" value="ECO:0007669"/>
    <property type="project" value="InterPro"/>
</dbReference>
<dbReference type="InterPro" id="IPR006153">
    <property type="entry name" value="Cation/H_exchanger_TM"/>
</dbReference>
<dbReference type="HOGENOM" id="CLU_391279_0_0_1"/>
<dbReference type="GO" id="GO:0120029">
    <property type="term" value="P:proton export across plasma membrane"/>
    <property type="evidence" value="ECO:0007669"/>
    <property type="project" value="InterPro"/>
</dbReference>
<dbReference type="Gene3D" id="3.60.130.10">
    <property type="entry name" value="Clavaminate synthase-like"/>
    <property type="match status" value="1"/>
</dbReference>
<dbReference type="GO" id="GO:0036376">
    <property type="term" value="P:sodium ion export across plasma membrane"/>
    <property type="evidence" value="ECO:0007669"/>
    <property type="project" value="InterPro"/>
</dbReference>
<dbReference type="GO" id="GO:0016491">
    <property type="term" value="F:oxidoreductase activity"/>
    <property type="evidence" value="ECO:0007669"/>
    <property type="project" value="UniProtKB-KW"/>
</dbReference>
<feature type="domain" description="Cation/H+ exchanger transmembrane" evidence="7">
    <location>
        <begin position="34"/>
        <end position="385"/>
    </location>
</feature>
<dbReference type="RefSeq" id="XP_016246138.1">
    <property type="nucleotide sequence ID" value="XM_016396282.1"/>
</dbReference>
<keyword evidence="5 6" id="KW-0472">Membrane</keyword>
<feature type="transmembrane region" description="Helical" evidence="6">
    <location>
        <begin position="6"/>
        <end position="27"/>
    </location>
</feature>
<name>A0A0D2ALK2_9EURO</name>
<feature type="transmembrane region" description="Helical" evidence="6">
    <location>
        <begin position="253"/>
        <end position="285"/>
    </location>
</feature>
<gene>
    <name evidence="9" type="ORF">PV07_09056</name>
</gene>
<dbReference type="AlphaFoldDB" id="A0A0D2ALK2"/>